<dbReference type="Proteomes" id="UP001194696">
    <property type="component" value="Unassembled WGS sequence"/>
</dbReference>
<evidence type="ECO:0000256" key="2">
    <source>
        <dbReference type="ARBA" id="ARBA00022490"/>
    </source>
</evidence>
<evidence type="ECO:0000256" key="5">
    <source>
        <dbReference type="ARBA" id="ARBA00023125"/>
    </source>
</evidence>
<dbReference type="InterPro" id="IPR009042">
    <property type="entry name" value="RNA_pol_sigma70_r1_2"/>
</dbReference>
<dbReference type="Gene3D" id="1.10.601.10">
    <property type="entry name" value="RNA Polymerase Primary Sigma Factor"/>
    <property type="match status" value="1"/>
</dbReference>
<dbReference type="InterPro" id="IPR000943">
    <property type="entry name" value="RNA_pol_sigma70"/>
</dbReference>
<dbReference type="InterPro" id="IPR012760">
    <property type="entry name" value="RNA_pol_sigma_RpoD_C"/>
</dbReference>
<evidence type="ECO:0000256" key="6">
    <source>
        <dbReference type="ARBA" id="ARBA00023163"/>
    </source>
</evidence>
<feature type="region of interest" description="Disordered" evidence="8">
    <location>
        <begin position="541"/>
        <end position="578"/>
    </location>
</feature>
<dbReference type="PRINTS" id="PR00046">
    <property type="entry name" value="SIGMA70FCT"/>
</dbReference>
<dbReference type="Pfam" id="PF04545">
    <property type="entry name" value="Sigma70_r4"/>
    <property type="match status" value="1"/>
</dbReference>
<dbReference type="Gene3D" id="3.90.980.10">
    <property type="entry name" value="DNA primase, catalytic core, N-terminal domain"/>
    <property type="match status" value="1"/>
</dbReference>
<dbReference type="InterPro" id="IPR003789">
    <property type="entry name" value="Asn/Gln_tRNA_amidoTrase-B-like"/>
</dbReference>
<dbReference type="InterPro" id="IPR028630">
    <property type="entry name" value="Sigma70_RpoD"/>
</dbReference>
<dbReference type="InterPro" id="IPR013324">
    <property type="entry name" value="RNA_pol_sigma_r3/r4-like"/>
</dbReference>
<dbReference type="PANTHER" id="PTHR30603:SF60">
    <property type="entry name" value="RNA POLYMERASE SIGMA FACTOR RPOD"/>
    <property type="match status" value="1"/>
</dbReference>
<dbReference type="SUPFAM" id="SSF88659">
    <property type="entry name" value="Sigma3 and sigma4 domains of RNA polymerase sigma factors"/>
    <property type="match status" value="2"/>
</dbReference>
<comment type="similarity">
    <text evidence="1">Belongs to the sigma-70 factor family.</text>
</comment>
<keyword evidence="2" id="KW-0963">Cytoplasm</keyword>
<dbReference type="InterPro" id="IPR013325">
    <property type="entry name" value="RNA_pol_sigma_r2"/>
</dbReference>
<dbReference type="Gene3D" id="1.10.1510.10">
    <property type="entry name" value="Uncharacterised protein YqeY/AIM41 PF09424, N-terminal domain"/>
    <property type="match status" value="1"/>
</dbReference>
<dbReference type="InterPro" id="IPR007630">
    <property type="entry name" value="RNA_pol_sigma70_r4"/>
</dbReference>
<dbReference type="InterPro" id="IPR007127">
    <property type="entry name" value="RNA_pol_sigma_70_r1_1"/>
</dbReference>
<dbReference type="Gene3D" id="1.10.10.10">
    <property type="entry name" value="Winged helix-like DNA-binding domain superfamily/Winged helix DNA-binding domain"/>
    <property type="match status" value="2"/>
</dbReference>
<organism evidence="10 11">
    <name type="scientific">Linnemannia gamsii</name>
    <dbReference type="NCBI Taxonomy" id="64522"/>
    <lineage>
        <taxon>Eukaryota</taxon>
        <taxon>Fungi</taxon>
        <taxon>Fungi incertae sedis</taxon>
        <taxon>Mucoromycota</taxon>
        <taxon>Mortierellomycotina</taxon>
        <taxon>Mortierellomycetes</taxon>
        <taxon>Mortierellales</taxon>
        <taxon>Mortierellaceae</taxon>
        <taxon>Linnemannia</taxon>
    </lineage>
</organism>
<feature type="compositionally biased region" description="Acidic residues" evidence="8">
    <location>
        <begin position="554"/>
        <end position="577"/>
    </location>
</feature>
<dbReference type="InterPro" id="IPR019004">
    <property type="entry name" value="YqeY/Aim41"/>
</dbReference>
<evidence type="ECO:0000259" key="9">
    <source>
        <dbReference type="PROSITE" id="PS00715"/>
    </source>
</evidence>
<dbReference type="InterPro" id="IPR007627">
    <property type="entry name" value="RNA_pol_sigma70_r2"/>
</dbReference>
<dbReference type="Pfam" id="PF04546">
    <property type="entry name" value="Sigma70_ner"/>
    <property type="match status" value="1"/>
</dbReference>
<dbReference type="InterPro" id="IPR007624">
    <property type="entry name" value="RNA_pol_sigma70_r3"/>
</dbReference>
<accession>A0ABQ7JSC2</accession>
<dbReference type="SUPFAM" id="SSF89095">
    <property type="entry name" value="GatB/YqeY motif"/>
    <property type="match status" value="1"/>
</dbReference>
<evidence type="ECO:0000313" key="10">
    <source>
        <dbReference type="EMBL" id="KAG0284032.1"/>
    </source>
</evidence>
<dbReference type="Pfam" id="PF04539">
    <property type="entry name" value="Sigma70_r3"/>
    <property type="match status" value="1"/>
</dbReference>
<proteinExistence type="inferred from homology"/>
<dbReference type="InterPro" id="IPR007631">
    <property type="entry name" value="RNA_pol_sigma_70_non-ess"/>
</dbReference>
<evidence type="ECO:0000256" key="4">
    <source>
        <dbReference type="ARBA" id="ARBA00023082"/>
    </source>
</evidence>
<keyword evidence="4" id="KW-0731">Sigma factor</keyword>
<dbReference type="InterPro" id="IPR014284">
    <property type="entry name" value="RNA_pol_sigma-70_dom"/>
</dbReference>
<evidence type="ECO:0000256" key="8">
    <source>
        <dbReference type="SAM" id="MobiDB-lite"/>
    </source>
</evidence>
<dbReference type="NCBIfam" id="TIGR02937">
    <property type="entry name" value="sigma70-ECF"/>
    <property type="match status" value="1"/>
</dbReference>
<comment type="subcellular location">
    <subcellularLocation>
        <location evidence="7">Mitochondrion</location>
    </subcellularLocation>
</comment>
<dbReference type="NCBIfam" id="TIGR02393">
    <property type="entry name" value="RpoD_Cterm"/>
    <property type="match status" value="1"/>
</dbReference>
<dbReference type="SUPFAM" id="SSF56731">
    <property type="entry name" value="DNA primase core"/>
    <property type="match status" value="1"/>
</dbReference>
<reference evidence="10 11" key="1">
    <citation type="journal article" date="2020" name="Fungal Divers.">
        <title>Resolving the Mortierellaceae phylogeny through synthesis of multi-gene phylogenetics and phylogenomics.</title>
        <authorList>
            <person name="Vandepol N."/>
            <person name="Liber J."/>
            <person name="Desiro A."/>
            <person name="Na H."/>
            <person name="Kennedy M."/>
            <person name="Barry K."/>
            <person name="Grigoriev I.V."/>
            <person name="Miller A.N."/>
            <person name="O'Donnell K."/>
            <person name="Stajich J.E."/>
            <person name="Bonito G."/>
        </authorList>
    </citation>
    <scope>NUCLEOTIDE SEQUENCE [LARGE SCALE GENOMIC DNA]</scope>
    <source>
        <strain evidence="10 11">AD045</strain>
    </source>
</reference>
<keyword evidence="7" id="KW-0496">Mitochondrion</keyword>
<dbReference type="InterPro" id="IPR042184">
    <property type="entry name" value="YqeY/Aim41_N"/>
</dbReference>
<dbReference type="CDD" id="cd06171">
    <property type="entry name" value="Sigma70_r4"/>
    <property type="match status" value="1"/>
</dbReference>
<evidence type="ECO:0000256" key="3">
    <source>
        <dbReference type="ARBA" id="ARBA00023015"/>
    </source>
</evidence>
<dbReference type="EMBL" id="JAAAIM010000824">
    <property type="protein sequence ID" value="KAG0284032.1"/>
    <property type="molecule type" value="Genomic_DNA"/>
</dbReference>
<dbReference type="SUPFAM" id="SSF88946">
    <property type="entry name" value="Sigma2 domain of RNA polymerase sigma factors"/>
    <property type="match status" value="1"/>
</dbReference>
<keyword evidence="11" id="KW-1185">Reference proteome</keyword>
<evidence type="ECO:0000313" key="11">
    <source>
        <dbReference type="Proteomes" id="UP001194696"/>
    </source>
</evidence>
<name>A0ABQ7JSC2_9FUNG</name>
<dbReference type="InterPro" id="IPR050239">
    <property type="entry name" value="Sigma-70_RNA_pol_init_factors"/>
</dbReference>
<keyword evidence="3" id="KW-0805">Transcription regulation</keyword>
<protein>
    <recommendedName>
        <fullName evidence="7">Altered inheritance of mitochondria protein 41</fullName>
    </recommendedName>
</protein>
<keyword evidence="5" id="KW-0238">DNA-binding</keyword>
<dbReference type="Pfam" id="PF00140">
    <property type="entry name" value="Sigma70_r1_2"/>
    <property type="match status" value="1"/>
</dbReference>
<dbReference type="InterPro" id="IPR037068">
    <property type="entry name" value="DNA_primase_core_N_sf"/>
</dbReference>
<sequence length="991" mass="112302">MTLKNRITEDMKAAMRAREADRLGTIRLLLAAIKQREIDERIELDDTAIFGVIDKLIKQRKDSIVQFQNASRLDLAAKEEAELVMLQVYLPQPLTEQEIAAAIQAAIAQDLLNRIDIVEVVGNNVATSPRNLASSLVDTLRQACDYYRKQLPGAANAVTYLKKRGLSGEIARRFGLGYAPDNWQNLSAVFSAYRAPELSEAGLVIDSQKTDAQGQPRRYDRFRDRIMFPIRNMRGHVIGFGGRVLEQATQFELPLAEVTRLCEVKQAPAQAIRQAPVRTFFEEVLTHAQALGNTANFSLLSDLLRNSRYAPAYEEIFREILVYDENVRDLMQSTLEMSSVDTDRYQEQERLAGAELKAAIIKLRYSELCERREHLARQLKLSAEETAEFATLLRQTAELKQRLAIETEALDNIISTFGDMGIAVYEQAPDAETLLLSDNAPAVTSDDEADEEAEVALSSVDSEFGRTTDPVRMYMREMGTIELLTREGEIEIAKRIEQGLKNMVQAISACPTTIADILAMAERVANDEIRIDELVDGLIEESSQGDEQAGTEAEQAEAEDDEAHDADVEEDEDDEGAAAERANAAQLAELKQKSLEKFASIGDWFDKMRRAFEKEGYQSKAYLKAQKTIQTELVSIRFTARTVERLCSTLRAQVEEVRIVERQLLQIVVDRCGMPRTEFISTFPGHETDLEWAKKIIAEGRSYSAVLERSLPAIHELQQKLIDLQARVVLPLKELKETNRQMARGELGARQAKREMTEANLRLVISIAKKYTNRGLQFLDLIQEGNIGLMKAVDKFEYRRGYKFSTYATWWIRQAITRSIADQARTIRIPVHMIETINKLNRIVRQILQKTGREPDPAMLAKEMAMPEDKIRKILKIAKEPISMETRIGEDDDSHLGDFIEDNNTVTPENAALYSGLRDSVKDLLDTLTPREAKVLRMRFGIDMSSDYTLEEVGKQFDVTRERIRQIEAKGMRKARHPSRSEKLRPYLVSN</sequence>
<dbReference type="Pfam" id="PF08275">
    <property type="entry name" value="DNAG_N"/>
    <property type="match status" value="1"/>
</dbReference>
<dbReference type="Pfam" id="PF04542">
    <property type="entry name" value="Sigma70_r2"/>
    <property type="match status" value="1"/>
</dbReference>
<feature type="domain" description="RNA polymerase sigma-70" evidence="9">
    <location>
        <begin position="780"/>
        <end position="793"/>
    </location>
</feature>
<dbReference type="HAMAP" id="MF_00963">
    <property type="entry name" value="Sigma70_RpoD_SigA"/>
    <property type="match status" value="1"/>
</dbReference>
<dbReference type="Pfam" id="PF09424">
    <property type="entry name" value="YqeY"/>
    <property type="match status" value="1"/>
</dbReference>
<gene>
    <name evidence="7" type="primary">AIM41</name>
    <name evidence="10" type="ORF">BGZ96_011609</name>
</gene>
<evidence type="ECO:0000256" key="1">
    <source>
        <dbReference type="ARBA" id="ARBA00007788"/>
    </source>
</evidence>
<dbReference type="Pfam" id="PF03979">
    <property type="entry name" value="Sigma70_r1_1"/>
    <property type="match status" value="1"/>
</dbReference>
<dbReference type="InterPro" id="IPR036388">
    <property type="entry name" value="WH-like_DNA-bd_sf"/>
</dbReference>
<dbReference type="NCBIfam" id="NF004208">
    <property type="entry name" value="PRK05658.1"/>
    <property type="match status" value="1"/>
</dbReference>
<dbReference type="PANTHER" id="PTHR30603">
    <property type="entry name" value="RNA POLYMERASE SIGMA FACTOR RPO"/>
    <property type="match status" value="1"/>
</dbReference>
<comment type="similarity">
    <text evidence="7">Belongs to the AIM41 family.</text>
</comment>
<dbReference type="PROSITE" id="PS00715">
    <property type="entry name" value="SIGMA70_1"/>
    <property type="match status" value="1"/>
</dbReference>
<comment type="caution">
    <text evidence="10">The sequence shown here is derived from an EMBL/GenBank/DDBJ whole genome shotgun (WGS) entry which is preliminary data.</text>
</comment>
<keyword evidence="6" id="KW-0804">Transcription</keyword>
<dbReference type="InterPro" id="IPR013264">
    <property type="entry name" value="DNAG_N"/>
</dbReference>
<evidence type="ECO:0000256" key="7">
    <source>
        <dbReference type="RuleBase" id="RU365099"/>
    </source>
</evidence>